<dbReference type="EC" id="2.7.11.1" evidence="8"/>
<accession>A9ETG2</accession>
<keyword evidence="6" id="KW-1133">Transmembrane helix</keyword>
<evidence type="ECO:0000256" key="4">
    <source>
        <dbReference type="ARBA" id="ARBA00022840"/>
    </source>
</evidence>
<dbReference type="GO" id="GO:0004674">
    <property type="term" value="F:protein serine/threonine kinase activity"/>
    <property type="evidence" value="ECO:0007669"/>
    <property type="project" value="UniProtKB-EC"/>
</dbReference>
<feature type="compositionally biased region" description="Low complexity" evidence="5">
    <location>
        <begin position="681"/>
        <end position="691"/>
    </location>
</feature>
<dbReference type="PROSITE" id="PS00109">
    <property type="entry name" value="PROTEIN_KINASE_TYR"/>
    <property type="match status" value="1"/>
</dbReference>
<protein>
    <submittedName>
        <fullName evidence="8">Protein kinase</fullName>
        <ecNumber evidence="8">2.7.11.1</ecNumber>
    </submittedName>
</protein>
<dbReference type="EMBL" id="AM746676">
    <property type="protein sequence ID" value="CAN91005.1"/>
    <property type="molecule type" value="Genomic_DNA"/>
</dbReference>
<evidence type="ECO:0000256" key="5">
    <source>
        <dbReference type="SAM" id="MobiDB-lite"/>
    </source>
</evidence>
<dbReference type="PANTHER" id="PTHR43289:SF6">
    <property type="entry name" value="SERINE_THREONINE-PROTEIN KINASE NEKL-3"/>
    <property type="match status" value="1"/>
</dbReference>
<dbReference type="Proteomes" id="UP000002139">
    <property type="component" value="Chromosome"/>
</dbReference>
<feature type="transmembrane region" description="Helical" evidence="6">
    <location>
        <begin position="1245"/>
        <end position="1266"/>
    </location>
</feature>
<evidence type="ECO:0000256" key="6">
    <source>
        <dbReference type="SAM" id="Phobius"/>
    </source>
</evidence>
<feature type="compositionally biased region" description="Low complexity" evidence="5">
    <location>
        <begin position="660"/>
        <end position="673"/>
    </location>
</feature>
<evidence type="ECO:0000313" key="8">
    <source>
        <dbReference type="EMBL" id="CAN91005.1"/>
    </source>
</evidence>
<feature type="domain" description="Protein kinase" evidence="7">
    <location>
        <begin position="18"/>
        <end position="291"/>
    </location>
</feature>
<dbReference type="PROSITE" id="PS50011">
    <property type="entry name" value="PROTEIN_KINASE_DOM"/>
    <property type="match status" value="2"/>
</dbReference>
<dbReference type="KEGG" id="scl:sce0848"/>
<organism evidence="8 9">
    <name type="scientific">Sorangium cellulosum (strain So ce56)</name>
    <name type="common">Polyangium cellulosum (strain So ce56)</name>
    <dbReference type="NCBI Taxonomy" id="448385"/>
    <lineage>
        <taxon>Bacteria</taxon>
        <taxon>Pseudomonadati</taxon>
        <taxon>Myxococcota</taxon>
        <taxon>Polyangia</taxon>
        <taxon>Polyangiales</taxon>
        <taxon>Polyangiaceae</taxon>
        <taxon>Sorangium</taxon>
    </lineage>
</organism>
<feature type="compositionally biased region" description="Basic residues" evidence="5">
    <location>
        <begin position="1395"/>
        <end position="1405"/>
    </location>
</feature>
<dbReference type="HOGENOM" id="CLU_254035_0_0_7"/>
<name>A9ETG2_SORC5</name>
<dbReference type="CDD" id="cd14014">
    <property type="entry name" value="STKc_PknB_like"/>
    <property type="match status" value="1"/>
</dbReference>
<dbReference type="PANTHER" id="PTHR43289">
    <property type="entry name" value="MITOGEN-ACTIVATED PROTEIN KINASE KINASE KINASE 20-RELATED"/>
    <property type="match status" value="1"/>
</dbReference>
<dbReference type="InterPro" id="IPR000719">
    <property type="entry name" value="Prot_kinase_dom"/>
</dbReference>
<dbReference type="InterPro" id="IPR011009">
    <property type="entry name" value="Kinase-like_dom_sf"/>
</dbReference>
<dbReference type="STRING" id="448385.sce0848"/>
<feature type="domain" description="Protein kinase" evidence="7">
    <location>
        <begin position="740"/>
        <end position="1018"/>
    </location>
</feature>
<keyword evidence="6" id="KW-0812">Transmembrane</keyword>
<evidence type="ECO:0000256" key="1">
    <source>
        <dbReference type="ARBA" id="ARBA00022679"/>
    </source>
</evidence>
<keyword evidence="3 8" id="KW-0418">Kinase</keyword>
<dbReference type="eggNOG" id="COG0515">
    <property type="taxonomic scope" value="Bacteria"/>
</dbReference>
<feature type="compositionally biased region" description="Pro residues" evidence="5">
    <location>
        <begin position="632"/>
        <end position="643"/>
    </location>
</feature>
<dbReference type="SUPFAM" id="SSF56112">
    <property type="entry name" value="Protein kinase-like (PK-like)"/>
    <property type="match status" value="2"/>
</dbReference>
<dbReference type="Gene3D" id="1.10.510.10">
    <property type="entry name" value="Transferase(Phosphotransferase) domain 1"/>
    <property type="match status" value="2"/>
</dbReference>
<feature type="compositionally biased region" description="Low complexity" evidence="5">
    <location>
        <begin position="571"/>
        <end position="582"/>
    </location>
</feature>
<sequence>MALDRPPGAGSASRLGNYELLRELSGGGIGSTWLARASSDEGEAKRAPPVTILRIYRHLTKKTETADSILREAGMAQQVRFPNVLSVLDARIADGEVFIVSEYVEGEPLGALVPLAGAEGLPPPVSLRIAIDVLRALASAHTAQPAPLVHGELNPTHVSVGIDGVTRVGGLGVARAIAGLAPMGTRNPDRLAYAAPERVKAMAAHAEAPLDPRADLFSIGVVLWELLARQRLFSSKLEAAVIQKVQSAPIPQLAGLAGGAVPAEVVDVVQTALERDPARRFASASAMLAALEAAGAGRIAGDEDVAAAVSRLAGKTIEPRRTMIAAAMASPAGADEPRPPPRARGMTLVGVAIPAADGALSPRGDSPRQPITAPSPRARAATPGAPPVAAGGAIAASQVRPTSGATATKDAAAPKNGLGARPAAGAGASNGAGPAGTDAAHASVDTGWGSVDDVPARDLPGPRRPAQTLPRIELSGQGTEDRAAAGASTEHAAATGAATAKGQPPARPAAPRPGDLGDPLGAARATPTPAEGTAPKPPTPALGGPSPRPPRPPPPARAASPAQPETHGKVAAASPAAVVPALAPSPPTPRVPVPPPAAATRRTPVVPAVAPAPRAAATPAPPLATATSRAPATPPAPLPPAAPAPAASAEPSQPLPPVAPASATAPATPVAAKTPPPPPAAAAAPSGTPATQEGARGNGPASTSSRTVATPTGMQGPNKLWGRAASAVDQLGPGSTLGRYEILMPVAKGGMAAVWAARLQGTRGFRKIVAIKTMLPDVSDDPDFESMFLDEARVAARIRHPNVVEILDLGEEDDVLYIVMEWVDGETAGTLQKAAKRLGGIPQRIVLRIASQICAGLHNAHELRDDSGVLLDLVHRDISPANVLISTAGFVKIVDFGVAKSKGRLHVTRAGGIVKGKTPYLSPEQLGGLPIDRRSDIFSLGALLYVLTTGLHPFRAETELATIENITIKNPLPPRELNGAIHPELDRIILKALEKDPESRFSTCAEMQRAIDQVASTLGEPTTDEDVAAFVRQAIGEIQSKRAQELRDAIAAVDAGAAVNSERRPGAPLEGHAALADVGAGSREGGPAAAAGSPLAAAAPAGAGPSSSRGAASPAAEKDDEPPVSLEPISFEEIAVPAQPAGVPPRLIIAPALQADVAPGEPGEPVSPRPAAREGKPLGSSAKRILPAAGVPATKVLAAADPPASRAAALSERLARRGSRSLANDVGEVTAVDRSFETGERRKRLQLIVAGAAMFCVALGAVALVVRGGDERSRPEIGKARVDALPAAAPADTTAAAAEAVPAAPASPAEPQAAEPASPPAPEASATPPEAAPAPSPTPPEAAPAPSQTAKAPAAATAQPIAVPQASRPPSTARPRTTSTPAKPAPKPATSGKPIPKKKYNPSGI</sequence>
<proteinExistence type="predicted"/>
<dbReference type="InterPro" id="IPR008266">
    <property type="entry name" value="Tyr_kinase_AS"/>
</dbReference>
<dbReference type="BioCyc" id="SCEL448385:SCE_RS48100-MONOMER"/>
<reference evidence="8 9" key="1">
    <citation type="journal article" date="2007" name="Nat. Biotechnol.">
        <title>Complete genome sequence of the myxobacterium Sorangium cellulosum.</title>
        <authorList>
            <person name="Schneiker S."/>
            <person name="Perlova O."/>
            <person name="Kaiser O."/>
            <person name="Gerth K."/>
            <person name="Alici A."/>
            <person name="Altmeyer M.O."/>
            <person name="Bartels D."/>
            <person name="Bekel T."/>
            <person name="Beyer S."/>
            <person name="Bode E."/>
            <person name="Bode H.B."/>
            <person name="Bolten C.J."/>
            <person name="Choudhuri J.V."/>
            <person name="Doss S."/>
            <person name="Elnakady Y.A."/>
            <person name="Frank B."/>
            <person name="Gaigalat L."/>
            <person name="Goesmann A."/>
            <person name="Groeger C."/>
            <person name="Gross F."/>
            <person name="Jelsbak L."/>
            <person name="Jelsbak L."/>
            <person name="Kalinowski J."/>
            <person name="Kegler C."/>
            <person name="Knauber T."/>
            <person name="Konietzny S."/>
            <person name="Kopp M."/>
            <person name="Krause L."/>
            <person name="Krug D."/>
            <person name="Linke B."/>
            <person name="Mahmud T."/>
            <person name="Martinez-Arias R."/>
            <person name="McHardy A.C."/>
            <person name="Merai M."/>
            <person name="Meyer F."/>
            <person name="Mormann S."/>
            <person name="Munoz-Dorado J."/>
            <person name="Perez J."/>
            <person name="Pradella S."/>
            <person name="Rachid S."/>
            <person name="Raddatz G."/>
            <person name="Rosenau F."/>
            <person name="Rueckert C."/>
            <person name="Sasse F."/>
            <person name="Scharfe M."/>
            <person name="Schuster S.C."/>
            <person name="Suen G."/>
            <person name="Treuner-Lange A."/>
            <person name="Velicer G.J."/>
            <person name="Vorholter F.-J."/>
            <person name="Weissman K.J."/>
            <person name="Welch R.D."/>
            <person name="Wenzel S.C."/>
            <person name="Whitworth D.E."/>
            <person name="Wilhelm S."/>
            <person name="Wittmann C."/>
            <person name="Bloecker H."/>
            <person name="Puehler A."/>
            <person name="Mueller R."/>
        </authorList>
    </citation>
    <scope>NUCLEOTIDE SEQUENCE [LARGE SCALE GENOMIC DNA]</scope>
    <source>
        <strain evidence="9">So ce56</strain>
    </source>
</reference>
<evidence type="ECO:0000313" key="9">
    <source>
        <dbReference type="Proteomes" id="UP000002139"/>
    </source>
</evidence>
<feature type="compositionally biased region" description="Polar residues" evidence="5">
    <location>
        <begin position="700"/>
        <end position="715"/>
    </location>
</feature>
<dbReference type="RefSeq" id="WP_012233482.1">
    <property type="nucleotide sequence ID" value="NC_010162.1"/>
</dbReference>
<evidence type="ECO:0000256" key="3">
    <source>
        <dbReference type="ARBA" id="ARBA00022777"/>
    </source>
</evidence>
<feature type="compositionally biased region" description="Pro residues" evidence="5">
    <location>
        <begin position="583"/>
        <end position="597"/>
    </location>
</feature>
<evidence type="ECO:0000259" key="7">
    <source>
        <dbReference type="PROSITE" id="PS50011"/>
    </source>
</evidence>
<feature type="compositionally biased region" description="Pro residues" evidence="5">
    <location>
        <begin position="1330"/>
        <end position="1343"/>
    </location>
</feature>
<feature type="region of interest" description="Disordered" evidence="5">
    <location>
        <begin position="1078"/>
        <end position="1124"/>
    </location>
</feature>
<dbReference type="GO" id="GO:0005524">
    <property type="term" value="F:ATP binding"/>
    <property type="evidence" value="ECO:0007669"/>
    <property type="project" value="UniProtKB-KW"/>
</dbReference>
<feature type="compositionally biased region" description="Low complexity" evidence="5">
    <location>
        <begin position="598"/>
        <end position="631"/>
    </location>
</feature>
<dbReference type="OrthoDB" id="9801841at2"/>
<gene>
    <name evidence="8" type="ordered locus">sce0848</name>
</gene>
<feature type="compositionally biased region" description="Low complexity" evidence="5">
    <location>
        <begin position="417"/>
        <end position="427"/>
    </location>
</feature>
<evidence type="ECO:0000256" key="2">
    <source>
        <dbReference type="ARBA" id="ARBA00022741"/>
    </source>
</evidence>
<feature type="compositionally biased region" description="Pro residues" evidence="5">
    <location>
        <begin position="535"/>
        <end position="556"/>
    </location>
</feature>
<keyword evidence="4" id="KW-0067">ATP-binding</keyword>
<feature type="compositionally biased region" description="Low complexity" evidence="5">
    <location>
        <begin position="1290"/>
        <end position="1316"/>
    </location>
</feature>
<dbReference type="Pfam" id="PF00069">
    <property type="entry name" value="Pkinase"/>
    <property type="match status" value="2"/>
</dbReference>
<keyword evidence="6" id="KW-0472">Membrane</keyword>
<keyword evidence="2" id="KW-0547">Nucleotide-binding</keyword>
<feature type="region of interest" description="Disordered" evidence="5">
    <location>
        <begin position="1290"/>
        <end position="1405"/>
    </location>
</feature>
<feature type="compositionally biased region" description="Low complexity" evidence="5">
    <location>
        <begin position="1079"/>
        <end position="1115"/>
    </location>
</feature>
<dbReference type="PRINTS" id="PR01217">
    <property type="entry name" value="PRICHEXTENSN"/>
</dbReference>
<feature type="region of interest" description="Disordered" evidence="5">
    <location>
        <begin position="357"/>
        <end position="720"/>
    </location>
</feature>
<keyword evidence="1 8" id="KW-0808">Transferase</keyword>
<feature type="region of interest" description="Disordered" evidence="5">
    <location>
        <begin position="1158"/>
        <end position="1178"/>
    </location>
</feature>
<keyword evidence="9" id="KW-1185">Reference proteome</keyword>
<feature type="compositionally biased region" description="Low complexity" evidence="5">
    <location>
        <begin position="1344"/>
        <end position="1394"/>
    </location>
</feature>
<feature type="compositionally biased region" description="Low complexity" evidence="5">
    <location>
        <begin position="370"/>
        <end position="397"/>
    </location>
</feature>
<feature type="compositionally biased region" description="Low complexity" evidence="5">
    <location>
        <begin position="484"/>
        <end position="504"/>
    </location>
</feature>
<dbReference type="Gene3D" id="3.30.200.20">
    <property type="entry name" value="Phosphorylase Kinase, domain 1"/>
    <property type="match status" value="2"/>
</dbReference>